<name>A0A131YEB8_RHIAP</name>
<proteinExistence type="predicted"/>
<dbReference type="EMBL" id="GEDV01011747">
    <property type="protein sequence ID" value="JAP76810.1"/>
    <property type="molecule type" value="Transcribed_RNA"/>
</dbReference>
<evidence type="ECO:0000256" key="1">
    <source>
        <dbReference type="SAM" id="MobiDB-lite"/>
    </source>
</evidence>
<accession>A0A131YEB8</accession>
<dbReference type="AlphaFoldDB" id="A0A131YEB8"/>
<evidence type="ECO:0000313" key="2">
    <source>
        <dbReference type="EMBL" id="JAP76810.1"/>
    </source>
</evidence>
<feature type="region of interest" description="Disordered" evidence="1">
    <location>
        <begin position="91"/>
        <end position="162"/>
    </location>
</feature>
<sequence length="162" mass="18795">MPQRLIKPFKLALYHKMHCRESSCTLSADHCIHERFRAMQLQTSLKCIGMVHFKASKCNINQTQVQGMFFFNLSLHICSAVCKKEKEKKERERVGWRPYQHRNYNHMTQGKKEGSSGDGRIIQKLKLQHKNKHASDPDKEQPAVSNKDIARPLPLTSRPAEL</sequence>
<protein>
    <submittedName>
        <fullName evidence="2">Uncharacterized protein</fullName>
    </submittedName>
</protein>
<reference evidence="2" key="1">
    <citation type="journal article" date="2016" name="Ticks Tick Borne Dis.">
        <title>De novo assembly and annotation of the salivary gland transcriptome of Rhipicephalus appendiculatus male and female ticks during blood feeding.</title>
        <authorList>
            <person name="de Castro M.H."/>
            <person name="de Klerk D."/>
            <person name="Pienaar R."/>
            <person name="Latif A.A."/>
            <person name="Rees D.J."/>
            <person name="Mans B.J."/>
        </authorList>
    </citation>
    <scope>NUCLEOTIDE SEQUENCE</scope>
    <source>
        <tissue evidence="2">Salivary glands</tissue>
    </source>
</reference>
<organism evidence="2">
    <name type="scientific">Rhipicephalus appendiculatus</name>
    <name type="common">Brown ear tick</name>
    <dbReference type="NCBI Taxonomy" id="34631"/>
    <lineage>
        <taxon>Eukaryota</taxon>
        <taxon>Metazoa</taxon>
        <taxon>Ecdysozoa</taxon>
        <taxon>Arthropoda</taxon>
        <taxon>Chelicerata</taxon>
        <taxon>Arachnida</taxon>
        <taxon>Acari</taxon>
        <taxon>Parasitiformes</taxon>
        <taxon>Ixodida</taxon>
        <taxon>Ixodoidea</taxon>
        <taxon>Ixodidae</taxon>
        <taxon>Rhipicephalinae</taxon>
        <taxon>Rhipicephalus</taxon>
        <taxon>Rhipicephalus</taxon>
    </lineage>
</organism>